<proteinExistence type="inferred from homology"/>
<dbReference type="Pfam" id="PF07970">
    <property type="entry name" value="COPIIcoated_ERV"/>
    <property type="match status" value="1"/>
</dbReference>
<dbReference type="Pfam" id="PF13850">
    <property type="entry name" value="ERGIC_N"/>
    <property type="match status" value="1"/>
</dbReference>
<dbReference type="GO" id="GO:0006888">
    <property type="term" value="P:endoplasmic reticulum to Golgi vesicle-mediated transport"/>
    <property type="evidence" value="ECO:0007669"/>
    <property type="project" value="TreeGrafter"/>
</dbReference>
<feature type="transmembrane region" description="Helical" evidence="9">
    <location>
        <begin position="360"/>
        <end position="381"/>
    </location>
</feature>
<dbReference type="GO" id="GO:0033116">
    <property type="term" value="C:endoplasmic reticulum-Golgi intermediate compartment membrane"/>
    <property type="evidence" value="ECO:0007669"/>
    <property type="project" value="UniProtKB-SubCell"/>
</dbReference>
<evidence type="ECO:0000313" key="12">
    <source>
        <dbReference type="EMBL" id="OXA62763.1"/>
    </source>
</evidence>
<dbReference type="EMBL" id="LNIX01000001">
    <property type="protein sequence ID" value="OXA62763.1"/>
    <property type="molecule type" value="Genomic_DNA"/>
</dbReference>
<keyword evidence="6 9" id="KW-0472">Membrane</keyword>
<dbReference type="GO" id="GO:0006890">
    <property type="term" value="P:retrograde vesicle-mediated transport, Golgi to endoplasmic reticulum"/>
    <property type="evidence" value="ECO:0007669"/>
    <property type="project" value="TreeGrafter"/>
</dbReference>
<evidence type="ECO:0000256" key="7">
    <source>
        <dbReference type="ARBA" id="ARBA00040493"/>
    </source>
</evidence>
<gene>
    <name evidence="12" type="ORF">Fcan01_03145</name>
</gene>
<dbReference type="GO" id="GO:0000139">
    <property type="term" value="C:Golgi membrane"/>
    <property type="evidence" value="ECO:0007669"/>
    <property type="project" value="TreeGrafter"/>
</dbReference>
<dbReference type="InterPro" id="IPR045888">
    <property type="entry name" value="Erv"/>
</dbReference>
<dbReference type="OMA" id="QRHEGCR"/>
<dbReference type="OrthoDB" id="270930at2759"/>
<feature type="region of interest" description="Disordered" evidence="8">
    <location>
        <begin position="113"/>
        <end position="154"/>
    </location>
</feature>
<name>A0A226EYV1_FOLCA</name>
<feature type="compositionally biased region" description="Basic and acidic residues" evidence="8">
    <location>
        <begin position="136"/>
        <end position="153"/>
    </location>
</feature>
<evidence type="ECO:0000256" key="6">
    <source>
        <dbReference type="ARBA" id="ARBA00023136"/>
    </source>
</evidence>
<evidence type="ECO:0000256" key="9">
    <source>
        <dbReference type="SAM" id="Phobius"/>
    </source>
</evidence>
<evidence type="ECO:0000259" key="10">
    <source>
        <dbReference type="Pfam" id="PF07970"/>
    </source>
</evidence>
<dbReference type="GO" id="GO:0005789">
    <property type="term" value="C:endoplasmic reticulum membrane"/>
    <property type="evidence" value="ECO:0007669"/>
    <property type="project" value="TreeGrafter"/>
</dbReference>
<evidence type="ECO:0000313" key="13">
    <source>
        <dbReference type="Proteomes" id="UP000198287"/>
    </source>
</evidence>
<feature type="domain" description="Endoplasmic reticulum vesicle transporter N-terminal" evidence="11">
    <location>
        <begin position="8"/>
        <end position="98"/>
    </location>
</feature>
<dbReference type="Proteomes" id="UP000198287">
    <property type="component" value="Unassembled WGS sequence"/>
</dbReference>
<feature type="transmembrane region" description="Helical" evidence="9">
    <location>
        <begin position="26"/>
        <end position="45"/>
    </location>
</feature>
<dbReference type="GO" id="GO:0030134">
    <property type="term" value="C:COPII-coated ER to Golgi transport vesicle"/>
    <property type="evidence" value="ECO:0007669"/>
    <property type="project" value="TreeGrafter"/>
</dbReference>
<dbReference type="AlphaFoldDB" id="A0A226EYV1"/>
<evidence type="ECO:0000256" key="1">
    <source>
        <dbReference type="ARBA" id="ARBA00004257"/>
    </source>
</evidence>
<sequence>MASLWDKLRDLDAYPKPLEDFRIKTFGGGAVTITSTIIMLLLFIFELRDYLTPQITEEVYVDTTRSISKLRINLDIVFPRVACSYLTIDAMDSSGEQQSGIEHSIFKQRLDTGGAPIQNETPQKTDVFGDSSIGKKPGDSLHPQKDDVSKEPSNETGLAIKSECGSCYGAESTLFKCCNTCEEVREAYRLKGWALSDPVKIEQCKGMVEDMKAIFNEGCRLYGYMEVNRCSGSFHVAPGKSFTLNHVHVHDVQPFSSSQFNMTHTIQSLSFGEEIVGKTNPVDGIQGLATEESTMFQYYLKIVPFTYDKPDGLIFSNQFSTTRHQKVVSSMSGESGMPGVFFSYEISPIMIKYSEHAKSFAHFATGLFAIVGGIFTVAGIIDSTIYKSANVLKKLEIGKQG</sequence>
<dbReference type="STRING" id="158441.A0A226EYV1"/>
<comment type="subcellular location">
    <subcellularLocation>
        <location evidence="2">Endoplasmic reticulum-Golgi intermediate compartment membrane</location>
        <topology evidence="2">Multi-pass membrane protein</topology>
    </subcellularLocation>
    <subcellularLocation>
        <location evidence="1">Golgi apparatus</location>
        <location evidence="1">cis-Golgi network membrane</location>
        <topology evidence="1">Multi-pass membrane protein</topology>
    </subcellularLocation>
</comment>
<accession>A0A226EYV1</accession>
<feature type="domain" description="Endoplasmic reticulum vesicle transporter C-terminal" evidence="10">
    <location>
        <begin position="167"/>
        <end position="382"/>
    </location>
</feature>
<keyword evidence="4 9" id="KW-0812">Transmembrane</keyword>
<keyword evidence="13" id="KW-1185">Reference proteome</keyword>
<dbReference type="InterPro" id="IPR012936">
    <property type="entry name" value="Erv_C"/>
</dbReference>
<evidence type="ECO:0000259" key="11">
    <source>
        <dbReference type="Pfam" id="PF13850"/>
    </source>
</evidence>
<comment type="similarity">
    <text evidence="3">Belongs to the ERGIC family.</text>
</comment>
<evidence type="ECO:0000256" key="2">
    <source>
        <dbReference type="ARBA" id="ARBA00004457"/>
    </source>
</evidence>
<dbReference type="PANTHER" id="PTHR10984">
    <property type="entry name" value="ENDOPLASMIC RETICULUM-GOLGI INTERMEDIATE COMPARTMENT PROTEIN"/>
    <property type="match status" value="1"/>
</dbReference>
<comment type="caution">
    <text evidence="12">The sequence shown here is derived from an EMBL/GenBank/DDBJ whole genome shotgun (WGS) entry which is preliminary data.</text>
</comment>
<evidence type="ECO:0000256" key="8">
    <source>
        <dbReference type="SAM" id="MobiDB-lite"/>
    </source>
</evidence>
<dbReference type="PANTHER" id="PTHR10984:SF25">
    <property type="entry name" value="ENDOPLASMIC RETICULUM-GOLGI INTERMEDIATE COMPARTMENT PROTEIN 3"/>
    <property type="match status" value="1"/>
</dbReference>
<organism evidence="12 13">
    <name type="scientific">Folsomia candida</name>
    <name type="common">Springtail</name>
    <dbReference type="NCBI Taxonomy" id="158441"/>
    <lineage>
        <taxon>Eukaryota</taxon>
        <taxon>Metazoa</taxon>
        <taxon>Ecdysozoa</taxon>
        <taxon>Arthropoda</taxon>
        <taxon>Hexapoda</taxon>
        <taxon>Collembola</taxon>
        <taxon>Entomobryomorpha</taxon>
        <taxon>Isotomoidea</taxon>
        <taxon>Isotomidae</taxon>
        <taxon>Proisotominae</taxon>
        <taxon>Folsomia</taxon>
    </lineage>
</organism>
<evidence type="ECO:0000256" key="4">
    <source>
        <dbReference type="ARBA" id="ARBA00022692"/>
    </source>
</evidence>
<evidence type="ECO:0000256" key="5">
    <source>
        <dbReference type="ARBA" id="ARBA00022989"/>
    </source>
</evidence>
<keyword evidence="5 9" id="KW-1133">Transmembrane helix</keyword>
<reference evidence="12 13" key="1">
    <citation type="submission" date="2015-12" db="EMBL/GenBank/DDBJ databases">
        <title>The genome of Folsomia candida.</title>
        <authorList>
            <person name="Faddeeva A."/>
            <person name="Derks M.F."/>
            <person name="Anvar Y."/>
            <person name="Smit S."/>
            <person name="Van Straalen N."/>
            <person name="Roelofs D."/>
        </authorList>
    </citation>
    <scope>NUCLEOTIDE SEQUENCE [LARGE SCALE GENOMIC DNA]</scope>
    <source>
        <strain evidence="12 13">VU population</strain>
        <tissue evidence="12">Whole body</tissue>
    </source>
</reference>
<evidence type="ECO:0000256" key="3">
    <source>
        <dbReference type="ARBA" id="ARBA00005648"/>
    </source>
</evidence>
<dbReference type="InterPro" id="IPR039542">
    <property type="entry name" value="Erv_N"/>
</dbReference>
<protein>
    <recommendedName>
        <fullName evidence="7">Endoplasmic reticulum-Golgi intermediate compartment protein 3</fullName>
    </recommendedName>
</protein>